<reference evidence="2 3" key="1">
    <citation type="journal article" date="2014" name="Int. J. Syst. Evol. Microbiol.">
        <title>Complete genome sequence of Corynebacterium casei LMG S-19264T (=DSM 44701T), isolated from a smear-ripened cheese.</title>
        <authorList>
            <consortium name="US DOE Joint Genome Institute (JGI-PGF)"/>
            <person name="Walter F."/>
            <person name="Albersmeier A."/>
            <person name="Kalinowski J."/>
            <person name="Ruckert C."/>
        </authorList>
    </citation>
    <scope>NUCLEOTIDE SEQUENCE [LARGE SCALE GENOMIC DNA]</scope>
    <source>
        <strain evidence="2 3">KCTC 12866</strain>
    </source>
</reference>
<organism evidence="2 3">
    <name type="scientific">Persicitalea jodogahamensis</name>
    <dbReference type="NCBI Taxonomy" id="402147"/>
    <lineage>
        <taxon>Bacteria</taxon>
        <taxon>Pseudomonadati</taxon>
        <taxon>Bacteroidota</taxon>
        <taxon>Cytophagia</taxon>
        <taxon>Cytophagales</taxon>
        <taxon>Spirosomataceae</taxon>
        <taxon>Persicitalea</taxon>
    </lineage>
</organism>
<evidence type="ECO:0000256" key="1">
    <source>
        <dbReference type="SAM" id="MobiDB-lite"/>
    </source>
</evidence>
<sequence>MDLQRKTLGQLMVSALGFGKSADAAKADVEADQEQEAADEEGVDDDGDDDDQADDGDEAEQEEAHKKKATAAAKTKAAAGTVTLTLADYNALKAEAGQVKALKASNTSLKTKAAAWDAHQKAIGGVSAKADTTNEAPETEENAEAKEMKRLSERYKGMLPE</sequence>
<feature type="region of interest" description="Disordered" evidence="1">
    <location>
        <begin position="125"/>
        <end position="148"/>
    </location>
</feature>
<dbReference type="Proteomes" id="UP000598271">
    <property type="component" value="Unassembled WGS sequence"/>
</dbReference>
<keyword evidence="3" id="KW-1185">Reference proteome</keyword>
<dbReference type="RefSeq" id="WP_189563911.1">
    <property type="nucleotide sequence ID" value="NZ_BMXF01000001.1"/>
</dbReference>
<evidence type="ECO:0000313" key="3">
    <source>
        <dbReference type="Proteomes" id="UP000598271"/>
    </source>
</evidence>
<name>A0A8J3D2V2_9BACT</name>
<dbReference type="EMBL" id="BMXF01000001">
    <property type="protein sequence ID" value="GHB64002.1"/>
    <property type="molecule type" value="Genomic_DNA"/>
</dbReference>
<dbReference type="AlphaFoldDB" id="A0A8J3D2V2"/>
<protein>
    <submittedName>
        <fullName evidence="2">Uncharacterized protein</fullName>
    </submittedName>
</protein>
<feature type="compositionally biased region" description="Acidic residues" evidence="1">
    <location>
        <begin position="30"/>
        <end position="61"/>
    </location>
</feature>
<proteinExistence type="predicted"/>
<gene>
    <name evidence="2" type="ORF">GCM10007390_17350</name>
</gene>
<accession>A0A8J3D2V2</accession>
<feature type="region of interest" description="Disordered" evidence="1">
    <location>
        <begin position="22"/>
        <end position="77"/>
    </location>
</feature>
<evidence type="ECO:0000313" key="2">
    <source>
        <dbReference type="EMBL" id="GHB64002.1"/>
    </source>
</evidence>
<comment type="caution">
    <text evidence="2">The sequence shown here is derived from an EMBL/GenBank/DDBJ whole genome shotgun (WGS) entry which is preliminary data.</text>
</comment>